<comment type="subcellular location">
    <subcellularLocation>
        <location evidence="1">Peroxisome matrix</location>
    </subcellularLocation>
</comment>
<dbReference type="PANTHER" id="PTHR11066">
    <property type="entry name" value="ACYL-COA THIOESTERASE"/>
    <property type="match status" value="1"/>
</dbReference>
<dbReference type="InterPro" id="IPR049449">
    <property type="entry name" value="TesB_ACOT8-like_N"/>
</dbReference>
<dbReference type="FunFam" id="2.60.120.10:FF:000109">
    <property type="entry name" value="Acyl-CoA thioesterase II"/>
    <property type="match status" value="1"/>
</dbReference>
<dbReference type="Gene3D" id="2.60.120.10">
    <property type="entry name" value="Jelly Rolls"/>
    <property type="match status" value="1"/>
</dbReference>
<evidence type="ECO:0000256" key="2">
    <source>
        <dbReference type="ARBA" id="ARBA00004872"/>
    </source>
</evidence>
<dbReference type="SUPFAM" id="SSF51206">
    <property type="entry name" value="cAMP-binding domain-like"/>
    <property type="match status" value="1"/>
</dbReference>
<dbReference type="Proteomes" id="UP000316621">
    <property type="component" value="Chromosome 8"/>
</dbReference>
<dbReference type="OMA" id="ICDLDNQ"/>
<sequence length="503" mass="56656">MEIESVIEFLSYVPLLQRLPTSSVHKIAQLIQFKHYNSGEYVGREGEIKYGIYFIWQGEVEVRGVSVNVENEDHSEIQLKRYDYFGHGAVSSSHEADVIALTKLTCLMLPSEYSTLLQPKSIWAAEDEGLSMVERVLQLEPIDVNIFRGFTLPEAPTFAQVFGGQLIAQSLAAATKTVDCGKFVHSLHSYFLLVGNLNIPVIYEVHRLRDGNSFATRRVDAIQNGNVIFTLLASFQKDENGCEHQEVTMPSVPSPETLLTMEELRERRLHLPPFPRSFSCYLVNLQFLTISSNRDHRENLDSYVPWPVDIKFCVKADSSQTKAPPSMRYWFKVKGKLSDDLALHRCVVAYTSDLIFSAISLNPHYENGVKTLALSLDHSMWFHRSFRADEWILYVASIQNSCIESPCAASGRGYASAHMFNKKGEVAYHFIGSRGSNQENSSTASNCPIKSVNILNWESILFMDRSKKMYLLDVPETKPLILPLTKVFGDVVVGKGLGRAPVV</sequence>
<dbReference type="InterPro" id="IPR000595">
    <property type="entry name" value="cNMP-bd_dom"/>
</dbReference>
<accession>A0A4Y7KGS1</accession>
<dbReference type="GO" id="GO:0005782">
    <property type="term" value="C:peroxisomal matrix"/>
    <property type="evidence" value="ECO:0007669"/>
    <property type="project" value="UniProtKB-SubCell"/>
</dbReference>
<dbReference type="Pfam" id="PF00027">
    <property type="entry name" value="cNMP_binding"/>
    <property type="match status" value="1"/>
</dbReference>
<dbReference type="GO" id="GO:0006637">
    <property type="term" value="P:acyl-CoA metabolic process"/>
    <property type="evidence" value="ECO:0007669"/>
    <property type="project" value="InterPro"/>
</dbReference>
<evidence type="ECO:0000256" key="3">
    <source>
        <dbReference type="ARBA" id="ARBA00006538"/>
    </source>
</evidence>
<protein>
    <recommendedName>
        <fullName evidence="8">acyl-CoA hydrolase</fullName>
        <ecNumber evidence="8">3.1.2.20</ecNumber>
    </recommendedName>
</protein>
<dbReference type="InterPro" id="IPR025652">
    <property type="entry name" value="TesB_C"/>
</dbReference>
<evidence type="ECO:0000256" key="8">
    <source>
        <dbReference type="ARBA" id="ARBA00038894"/>
    </source>
</evidence>
<dbReference type="EMBL" id="CM010722">
    <property type="protein sequence ID" value="RZC72553.1"/>
    <property type="molecule type" value="Genomic_DNA"/>
</dbReference>
<evidence type="ECO:0000256" key="7">
    <source>
        <dbReference type="ARBA" id="ARBA00035880"/>
    </source>
</evidence>
<evidence type="ECO:0000313" key="11">
    <source>
        <dbReference type="Proteomes" id="UP000316621"/>
    </source>
</evidence>
<dbReference type="EC" id="3.1.2.20" evidence="8"/>
<comment type="similarity">
    <text evidence="3">Belongs to the C/M/P thioester hydrolase family.</text>
</comment>
<evidence type="ECO:0000256" key="1">
    <source>
        <dbReference type="ARBA" id="ARBA00004253"/>
    </source>
</evidence>
<dbReference type="AlphaFoldDB" id="A0A4Y7KGS1"/>
<dbReference type="FunFam" id="2.40.160.210:FF:000003">
    <property type="entry name" value="Acyl-CoA thioesterase II"/>
    <property type="match status" value="1"/>
</dbReference>
<dbReference type="Pfam" id="PF13622">
    <property type="entry name" value="4HBT_3"/>
    <property type="match status" value="1"/>
</dbReference>
<dbReference type="SUPFAM" id="SSF54637">
    <property type="entry name" value="Thioesterase/thiol ester dehydrase-isomerase"/>
    <property type="match status" value="2"/>
</dbReference>
<keyword evidence="5" id="KW-0378">Hydrolase</keyword>
<dbReference type="Pfam" id="PF02551">
    <property type="entry name" value="Acyl_CoA_thio"/>
    <property type="match status" value="1"/>
</dbReference>
<gene>
    <name evidence="10" type="ORF">C5167_048035</name>
</gene>
<dbReference type="InterPro" id="IPR003703">
    <property type="entry name" value="Acyl_CoA_thio"/>
</dbReference>
<reference evidence="10 11" key="1">
    <citation type="journal article" date="2018" name="Science">
        <title>The opium poppy genome and morphinan production.</title>
        <authorList>
            <person name="Guo L."/>
            <person name="Winzer T."/>
            <person name="Yang X."/>
            <person name="Li Y."/>
            <person name="Ning Z."/>
            <person name="He Z."/>
            <person name="Teodor R."/>
            <person name="Lu Y."/>
            <person name="Bowser T.A."/>
            <person name="Graham I.A."/>
            <person name="Ye K."/>
        </authorList>
    </citation>
    <scope>NUCLEOTIDE SEQUENCE [LARGE SCALE GENOMIC DNA]</scope>
    <source>
        <strain evidence="11">cv. HN1</strain>
        <tissue evidence="10">Leaves</tissue>
    </source>
</reference>
<dbReference type="CDD" id="cd00038">
    <property type="entry name" value="CAP_ED"/>
    <property type="match status" value="1"/>
</dbReference>
<keyword evidence="6" id="KW-0443">Lipid metabolism</keyword>
<dbReference type="InterPro" id="IPR042171">
    <property type="entry name" value="Acyl-CoA_hotdog"/>
</dbReference>
<dbReference type="PROSITE" id="PS50042">
    <property type="entry name" value="CNMP_BINDING_3"/>
    <property type="match status" value="1"/>
</dbReference>
<keyword evidence="11" id="KW-1185">Reference proteome</keyword>
<dbReference type="InterPro" id="IPR014710">
    <property type="entry name" value="RmlC-like_jellyroll"/>
</dbReference>
<evidence type="ECO:0000259" key="9">
    <source>
        <dbReference type="PROSITE" id="PS50042"/>
    </source>
</evidence>
<dbReference type="InterPro" id="IPR029069">
    <property type="entry name" value="HotDog_dom_sf"/>
</dbReference>
<dbReference type="CDD" id="cd03445">
    <property type="entry name" value="Thioesterase_II_repeat2"/>
    <property type="match status" value="1"/>
</dbReference>
<evidence type="ECO:0000256" key="5">
    <source>
        <dbReference type="ARBA" id="ARBA00022801"/>
    </source>
</evidence>
<dbReference type="Gramene" id="RZC72553">
    <property type="protein sequence ID" value="RZC72553"/>
    <property type="gene ID" value="C5167_048035"/>
</dbReference>
<comment type="pathway">
    <text evidence="2">Lipid metabolism; fatty acid metabolism.</text>
</comment>
<dbReference type="PANTHER" id="PTHR11066:SF34">
    <property type="entry name" value="ACYL-COENZYME A THIOESTERASE 8"/>
    <property type="match status" value="1"/>
</dbReference>
<dbReference type="GO" id="GO:0047617">
    <property type="term" value="F:fatty acyl-CoA hydrolase activity"/>
    <property type="evidence" value="ECO:0007669"/>
    <property type="project" value="UniProtKB-EC"/>
</dbReference>
<dbReference type="InterPro" id="IPR018490">
    <property type="entry name" value="cNMP-bd_dom_sf"/>
</dbReference>
<evidence type="ECO:0000256" key="6">
    <source>
        <dbReference type="ARBA" id="ARBA00023098"/>
    </source>
</evidence>
<dbReference type="CDD" id="cd03444">
    <property type="entry name" value="Thioesterase_II_repeat1"/>
    <property type="match status" value="1"/>
</dbReference>
<dbReference type="GO" id="GO:0009062">
    <property type="term" value="P:fatty acid catabolic process"/>
    <property type="evidence" value="ECO:0007669"/>
    <property type="project" value="TreeGrafter"/>
</dbReference>
<organism evidence="10 11">
    <name type="scientific">Papaver somniferum</name>
    <name type="common">Opium poppy</name>
    <dbReference type="NCBI Taxonomy" id="3469"/>
    <lineage>
        <taxon>Eukaryota</taxon>
        <taxon>Viridiplantae</taxon>
        <taxon>Streptophyta</taxon>
        <taxon>Embryophyta</taxon>
        <taxon>Tracheophyta</taxon>
        <taxon>Spermatophyta</taxon>
        <taxon>Magnoliopsida</taxon>
        <taxon>Ranunculales</taxon>
        <taxon>Papaveraceae</taxon>
        <taxon>Papaveroideae</taxon>
        <taxon>Papaver</taxon>
    </lineage>
</organism>
<comment type="catalytic activity">
    <reaction evidence="7">
        <text>a fatty acyl-CoA + H2O = a fatty acid + CoA + H(+)</text>
        <dbReference type="Rhea" id="RHEA:16781"/>
        <dbReference type="ChEBI" id="CHEBI:15377"/>
        <dbReference type="ChEBI" id="CHEBI:15378"/>
        <dbReference type="ChEBI" id="CHEBI:28868"/>
        <dbReference type="ChEBI" id="CHEBI:57287"/>
        <dbReference type="ChEBI" id="CHEBI:77636"/>
        <dbReference type="EC" id="3.1.2.20"/>
    </reaction>
</comment>
<feature type="domain" description="Cyclic nucleotide-binding" evidence="9">
    <location>
        <begin position="15"/>
        <end position="90"/>
    </location>
</feature>
<proteinExistence type="inferred from homology"/>
<evidence type="ECO:0000313" key="10">
    <source>
        <dbReference type="EMBL" id="RZC72553.1"/>
    </source>
</evidence>
<evidence type="ECO:0000256" key="4">
    <source>
        <dbReference type="ARBA" id="ARBA00011881"/>
    </source>
</evidence>
<dbReference type="Gene3D" id="2.40.160.210">
    <property type="entry name" value="Acyl-CoA thioesterase, double hotdog domain"/>
    <property type="match status" value="1"/>
</dbReference>
<comment type="subunit">
    <text evidence="4">Homotetramer.</text>
</comment>
<name>A0A4Y7KGS1_PAPSO</name>